<name>A2SN43_METPP</name>
<dbReference type="RefSeq" id="WP_011831570.1">
    <property type="nucleotide sequence ID" value="NC_008826.1"/>
</dbReference>
<reference evidence="1 2" key="1">
    <citation type="journal article" date="2007" name="J. Bacteriol.">
        <title>Whole-genome analysis of the methyl tert-butyl ether-degrading beta-proteobacterium Methylibium petroleiphilum PM1.</title>
        <authorList>
            <person name="Kane S.R."/>
            <person name="Chakicherla A.Y."/>
            <person name="Chain P.S.G."/>
            <person name="Schmidt R."/>
            <person name="Shin M.W."/>
            <person name="Legler T.C."/>
            <person name="Scow K.M."/>
            <person name="Larimer F.W."/>
            <person name="Lucas S.M."/>
            <person name="Richardson P.M."/>
            <person name="Hristova K.R."/>
        </authorList>
    </citation>
    <scope>NUCLEOTIDE SEQUENCE [LARGE SCALE GENOMIC DNA]</scope>
    <source>
        <strain evidence="2">ATCC BAA-1232 / LMG 22953 / PM1</strain>
        <plasmid evidence="1 2">RPME01</plasmid>
    </source>
</reference>
<evidence type="ECO:0000313" key="2">
    <source>
        <dbReference type="Proteomes" id="UP000000366"/>
    </source>
</evidence>
<evidence type="ECO:0008006" key="3">
    <source>
        <dbReference type="Google" id="ProtNLM"/>
    </source>
</evidence>
<proteinExistence type="predicted"/>
<dbReference type="EMBL" id="CP000556">
    <property type="protein sequence ID" value="ABM96982.1"/>
    <property type="molecule type" value="Genomic_DNA"/>
</dbReference>
<keyword evidence="1" id="KW-0614">Plasmid</keyword>
<dbReference type="AlphaFoldDB" id="A2SN43"/>
<dbReference type="KEGG" id="mpt:Mpe_B0207"/>
<dbReference type="HOGENOM" id="CLU_2180783_0_0_4"/>
<sequence>MPDDLTPTEREAIANADAHLTNAGLPGYSDLVALLGSIRAPRWRHVRRGSEYAEIGRFEVQCASPIAEGDTVVAYRGVDGKGWARPEIEFLDGRFSPLRGAPGGADAQG</sequence>
<gene>
    <name evidence="1" type="ordered locus">Mpe_B0207</name>
</gene>
<geneLocation type="plasmid" evidence="1 2">
    <name>RPME01</name>
</geneLocation>
<dbReference type="Proteomes" id="UP000000366">
    <property type="component" value="Plasmid RPME01"/>
</dbReference>
<evidence type="ECO:0000313" key="1">
    <source>
        <dbReference type="EMBL" id="ABM96982.1"/>
    </source>
</evidence>
<keyword evidence="2" id="KW-1185">Reference proteome</keyword>
<organism evidence="1 2">
    <name type="scientific">Methylibium petroleiphilum (strain ATCC BAA-1232 / LMG 22953 / PM1)</name>
    <dbReference type="NCBI Taxonomy" id="420662"/>
    <lineage>
        <taxon>Bacteria</taxon>
        <taxon>Pseudomonadati</taxon>
        <taxon>Pseudomonadota</taxon>
        <taxon>Betaproteobacteria</taxon>
        <taxon>Burkholderiales</taxon>
        <taxon>Sphaerotilaceae</taxon>
        <taxon>Methylibium</taxon>
    </lineage>
</organism>
<protein>
    <recommendedName>
        <fullName evidence="3">DUF1653 domain-containing protein</fullName>
    </recommendedName>
</protein>
<accession>A2SN43</accession>